<dbReference type="PANTHER" id="PTHR37984:SF5">
    <property type="entry name" value="PROTEIN NYNRIN-LIKE"/>
    <property type="match status" value="1"/>
</dbReference>
<dbReference type="PANTHER" id="PTHR37984">
    <property type="entry name" value="PROTEIN CBG26694"/>
    <property type="match status" value="1"/>
</dbReference>
<dbReference type="PROSITE" id="PS50994">
    <property type="entry name" value="INTEGRASE"/>
    <property type="match status" value="1"/>
</dbReference>
<dbReference type="AlphaFoldDB" id="A0AAV1M3A8"/>
<organism evidence="2 3">
    <name type="scientific">Parnassius mnemosyne</name>
    <name type="common">clouded apollo</name>
    <dbReference type="NCBI Taxonomy" id="213953"/>
    <lineage>
        <taxon>Eukaryota</taxon>
        <taxon>Metazoa</taxon>
        <taxon>Ecdysozoa</taxon>
        <taxon>Arthropoda</taxon>
        <taxon>Hexapoda</taxon>
        <taxon>Insecta</taxon>
        <taxon>Pterygota</taxon>
        <taxon>Neoptera</taxon>
        <taxon>Endopterygota</taxon>
        <taxon>Lepidoptera</taxon>
        <taxon>Glossata</taxon>
        <taxon>Ditrysia</taxon>
        <taxon>Papilionoidea</taxon>
        <taxon>Papilionidae</taxon>
        <taxon>Parnassiinae</taxon>
        <taxon>Parnassini</taxon>
        <taxon>Parnassius</taxon>
        <taxon>Driopa</taxon>
    </lineage>
</organism>
<dbReference type="GO" id="GO:0015074">
    <property type="term" value="P:DNA integration"/>
    <property type="evidence" value="ECO:0007669"/>
    <property type="project" value="InterPro"/>
</dbReference>
<evidence type="ECO:0000313" key="2">
    <source>
        <dbReference type="EMBL" id="CAK1600859.1"/>
    </source>
</evidence>
<evidence type="ECO:0000259" key="1">
    <source>
        <dbReference type="PROSITE" id="PS50994"/>
    </source>
</evidence>
<keyword evidence="3" id="KW-1185">Reference proteome</keyword>
<dbReference type="GO" id="GO:0003676">
    <property type="term" value="F:nucleic acid binding"/>
    <property type="evidence" value="ECO:0007669"/>
    <property type="project" value="InterPro"/>
</dbReference>
<protein>
    <recommendedName>
        <fullName evidence="1">Integrase catalytic domain-containing protein</fullName>
    </recommendedName>
</protein>
<dbReference type="InterPro" id="IPR036397">
    <property type="entry name" value="RNaseH_sf"/>
</dbReference>
<dbReference type="Proteomes" id="UP001314205">
    <property type="component" value="Unassembled WGS sequence"/>
</dbReference>
<name>A0AAV1M3A8_9NEOP</name>
<proteinExistence type="predicted"/>
<sequence>MRRFIKKYVSACLECAHHKVPGGRREGELHPIEKYSILFHTIHADHLGPFIKSKVGNCYILVIIDSFTKFINTTSVKNTKSLTTIKVLKDHISFFGVPTRLIRDRGSSFTSKSFKDFIVEYGIKHVMNAVATPRANRQVERFNRTITEALATSNHGKDEKAWDEHIRDIQIGLNTTVHKTTHKSPSELLFCFNINNRSQGILSTIINDTLNVISSDELESVREEANKRIQAQQQKDVDRYNRHRKAGRKYKVGDLVRIERQVPHDGKSQKLVIKYQGPYRIIKALPHDRFIVEDTPLSRKIMVVGTKK</sequence>
<accession>A0AAV1M3A8</accession>
<dbReference type="Pfam" id="PF00665">
    <property type="entry name" value="rve"/>
    <property type="match status" value="1"/>
</dbReference>
<dbReference type="InterPro" id="IPR050951">
    <property type="entry name" value="Retrovirus_Pol_polyprotein"/>
</dbReference>
<evidence type="ECO:0000313" key="3">
    <source>
        <dbReference type="Proteomes" id="UP001314205"/>
    </source>
</evidence>
<feature type="domain" description="Integrase catalytic" evidence="1">
    <location>
        <begin position="27"/>
        <end position="193"/>
    </location>
</feature>
<comment type="caution">
    <text evidence="2">The sequence shown here is derived from an EMBL/GenBank/DDBJ whole genome shotgun (WGS) entry which is preliminary data.</text>
</comment>
<dbReference type="InterPro" id="IPR012337">
    <property type="entry name" value="RNaseH-like_sf"/>
</dbReference>
<dbReference type="EMBL" id="CAVLGL010000126">
    <property type="protein sequence ID" value="CAK1600859.1"/>
    <property type="molecule type" value="Genomic_DNA"/>
</dbReference>
<dbReference type="SUPFAM" id="SSF53098">
    <property type="entry name" value="Ribonuclease H-like"/>
    <property type="match status" value="1"/>
</dbReference>
<dbReference type="Gene3D" id="3.30.420.10">
    <property type="entry name" value="Ribonuclease H-like superfamily/Ribonuclease H"/>
    <property type="match status" value="1"/>
</dbReference>
<gene>
    <name evidence="2" type="ORF">PARMNEM_LOCUS19561</name>
</gene>
<reference evidence="2 3" key="1">
    <citation type="submission" date="2023-11" db="EMBL/GenBank/DDBJ databases">
        <authorList>
            <person name="Hedman E."/>
            <person name="Englund M."/>
            <person name="Stromberg M."/>
            <person name="Nyberg Akerstrom W."/>
            <person name="Nylinder S."/>
            <person name="Jareborg N."/>
            <person name="Kallberg Y."/>
            <person name="Kronander E."/>
        </authorList>
    </citation>
    <scope>NUCLEOTIDE SEQUENCE [LARGE SCALE GENOMIC DNA]</scope>
</reference>
<dbReference type="InterPro" id="IPR001584">
    <property type="entry name" value="Integrase_cat-core"/>
</dbReference>